<gene>
    <name evidence="2" type="ORF">HMPREF1391_01168</name>
</gene>
<organism evidence="2 3">
    <name type="scientific">Helicobacter pylori GAM100Ai</name>
    <dbReference type="NCBI Taxonomy" id="1159019"/>
    <lineage>
        <taxon>Bacteria</taxon>
        <taxon>Pseudomonadati</taxon>
        <taxon>Campylobacterota</taxon>
        <taxon>Epsilonproteobacteria</taxon>
        <taxon>Campylobacterales</taxon>
        <taxon>Helicobacteraceae</taxon>
        <taxon>Helicobacter</taxon>
    </lineage>
</organism>
<keyword evidence="1" id="KW-0812">Transmembrane</keyword>
<dbReference type="AlphaFoldDB" id="A0AB72ZU51"/>
<keyword evidence="1" id="KW-0472">Membrane</keyword>
<evidence type="ECO:0000256" key="1">
    <source>
        <dbReference type="SAM" id="Phobius"/>
    </source>
</evidence>
<feature type="transmembrane region" description="Helical" evidence="1">
    <location>
        <begin position="21"/>
        <end position="38"/>
    </location>
</feature>
<sequence>MKTFFFKLYGFVLKISITKTFYFFKNGVLAALFSLFYGKNLFP</sequence>
<dbReference type="Proteomes" id="UP000001345">
    <property type="component" value="Unassembled WGS sequence"/>
</dbReference>
<dbReference type="EMBL" id="ANFP01000059">
    <property type="protein sequence ID" value="EKQ71943.1"/>
    <property type="molecule type" value="Genomic_DNA"/>
</dbReference>
<protein>
    <submittedName>
        <fullName evidence="2">Uncharacterized protein</fullName>
    </submittedName>
</protein>
<name>A0AB72ZU51_HELPX</name>
<reference evidence="3" key="1">
    <citation type="submission" date="2023-07" db="EMBL/GenBank/DDBJ databases">
        <authorList>
            <person name="Weinstock G."/>
            <person name="Sodergren E."/>
            <person name="Lobos E.A."/>
            <person name="Fulton L."/>
            <person name="Fulton R."/>
            <person name="Courtney L."/>
            <person name="Fronick C."/>
            <person name="O'Laughlin M."/>
            <person name="Godfrey J."/>
            <person name="Wilson R.M."/>
            <person name="Miner T."/>
            <person name="Farmer C."/>
            <person name="Delehaunty K."/>
            <person name="Cordes M."/>
            <person name="Minx P."/>
            <person name="Tomlinson C."/>
            <person name="Chen J."/>
            <person name="Wollam A."/>
            <person name="Pepin K.H."/>
            <person name="Bhonagiri V."/>
            <person name="Zhang X."/>
            <person name="Suruliraj S."/>
            <person name="Antonio M."/>
            <person name="Secka O."/>
            <person name="Thomas J."/>
            <person name="Warren W."/>
            <person name="Mitreva M."/>
            <person name="Mardis E.R."/>
            <person name="Wilson R.K."/>
        </authorList>
    </citation>
    <scope>NUCLEOTIDE SEQUENCE [LARGE SCALE GENOMIC DNA]</scope>
    <source>
        <strain evidence="3">GAM100Ai</strain>
    </source>
</reference>
<evidence type="ECO:0000313" key="2">
    <source>
        <dbReference type="EMBL" id="EKQ71943.1"/>
    </source>
</evidence>
<accession>A0AB72ZU51</accession>
<keyword evidence="1" id="KW-1133">Transmembrane helix</keyword>
<evidence type="ECO:0000313" key="3">
    <source>
        <dbReference type="Proteomes" id="UP000001345"/>
    </source>
</evidence>
<comment type="caution">
    <text evidence="2">The sequence shown here is derived from an EMBL/GenBank/DDBJ whole genome shotgun (WGS) entry which is preliminary data.</text>
</comment>
<proteinExistence type="predicted"/>